<keyword evidence="1" id="KW-0472">Membrane</keyword>
<accession>A0A0A8XVM2</accession>
<organism evidence="2">
    <name type="scientific">Arundo donax</name>
    <name type="common">Giant reed</name>
    <name type="synonym">Donax arundinaceus</name>
    <dbReference type="NCBI Taxonomy" id="35708"/>
    <lineage>
        <taxon>Eukaryota</taxon>
        <taxon>Viridiplantae</taxon>
        <taxon>Streptophyta</taxon>
        <taxon>Embryophyta</taxon>
        <taxon>Tracheophyta</taxon>
        <taxon>Spermatophyta</taxon>
        <taxon>Magnoliopsida</taxon>
        <taxon>Liliopsida</taxon>
        <taxon>Poales</taxon>
        <taxon>Poaceae</taxon>
        <taxon>PACMAD clade</taxon>
        <taxon>Arundinoideae</taxon>
        <taxon>Arundineae</taxon>
        <taxon>Arundo</taxon>
    </lineage>
</organism>
<name>A0A0A8XVM2_ARUDO</name>
<dbReference type="EMBL" id="GBRH01279861">
    <property type="protein sequence ID" value="JAD18034.1"/>
    <property type="molecule type" value="Transcribed_RNA"/>
</dbReference>
<evidence type="ECO:0000256" key="1">
    <source>
        <dbReference type="SAM" id="Phobius"/>
    </source>
</evidence>
<reference evidence="2" key="1">
    <citation type="submission" date="2014-09" db="EMBL/GenBank/DDBJ databases">
        <authorList>
            <person name="Magalhaes I.L.F."/>
            <person name="Oliveira U."/>
            <person name="Santos F.R."/>
            <person name="Vidigal T.H.D.A."/>
            <person name="Brescovit A.D."/>
            <person name="Santos A.J."/>
        </authorList>
    </citation>
    <scope>NUCLEOTIDE SEQUENCE</scope>
    <source>
        <tissue evidence="2">Shoot tissue taken approximately 20 cm above the soil surface</tissue>
    </source>
</reference>
<sequence length="61" mass="7421">MITKSRCMLSESIYNLYYALHFCFFCFAMCQLYYALLFRCDNVESRNDRLICTLFFFCLSH</sequence>
<keyword evidence="1" id="KW-1133">Transmembrane helix</keyword>
<proteinExistence type="predicted"/>
<keyword evidence="1" id="KW-0812">Transmembrane</keyword>
<evidence type="ECO:0000313" key="2">
    <source>
        <dbReference type="EMBL" id="JAD18034.1"/>
    </source>
</evidence>
<dbReference type="AlphaFoldDB" id="A0A0A8XVM2"/>
<reference evidence="2" key="2">
    <citation type="journal article" date="2015" name="Data Brief">
        <title>Shoot transcriptome of the giant reed, Arundo donax.</title>
        <authorList>
            <person name="Barrero R.A."/>
            <person name="Guerrero F.D."/>
            <person name="Moolhuijzen P."/>
            <person name="Goolsby J.A."/>
            <person name="Tidwell J."/>
            <person name="Bellgard S.E."/>
            <person name="Bellgard M.I."/>
        </authorList>
    </citation>
    <scope>NUCLEOTIDE SEQUENCE</scope>
    <source>
        <tissue evidence="2">Shoot tissue taken approximately 20 cm above the soil surface</tissue>
    </source>
</reference>
<feature type="transmembrane region" description="Helical" evidence="1">
    <location>
        <begin position="16"/>
        <end position="36"/>
    </location>
</feature>
<protein>
    <submittedName>
        <fullName evidence="2">Uncharacterized protein</fullName>
    </submittedName>
</protein>